<evidence type="ECO:0000313" key="1">
    <source>
        <dbReference type="EMBL" id="QOW41791.1"/>
    </source>
</evidence>
<protein>
    <submittedName>
        <fullName evidence="1">Uncharacterized protein</fullName>
    </submittedName>
</protein>
<organism evidence="1 2">
    <name type="scientific">Acinetobacter indicus</name>
    <dbReference type="NCBI Taxonomy" id="756892"/>
    <lineage>
        <taxon>Bacteria</taxon>
        <taxon>Pseudomonadati</taxon>
        <taxon>Pseudomonadota</taxon>
        <taxon>Gammaproteobacteria</taxon>
        <taxon>Moraxellales</taxon>
        <taxon>Moraxellaceae</taxon>
        <taxon>Acinetobacter</taxon>
    </lineage>
</organism>
<sequence length="168" mass="19912">MSKGSVENYGFISIKQLNLRSLFSDEYLKQHRNISITASNDYGRFNLDLTHSACNYGGVRFWFLCSCGKRCTKLYFRCSTYACRQCQQLNYMSQQWNKSDLPLLRVRRLRNRLQWSQDLREWSIHQKPKNMHCRTFAALVRELEKRDQERLQTLVAYLSGLSSIHSPN</sequence>
<dbReference type="EMBL" id="CP048654">
    <property type="protein sequence ID" value="QOW41791.1"/>
    <property type="molecule type" value="Genomic_DNA"/>
</dbReference>
<name>A0A7S7ADR0_9GAMM</name>
<dbReference type="AlphaFoldDB" id="A0A7S7ADR0"/>
<evidence type="ECO:0000313" key="2">
    <source>
        <dbReference type="Proteomes" id="UP000593812"/>
    </source>
</evidence>
<accession>A0A7S7ADR0</accession>
<gene>
    <name evidence="1" type="ORF">G0027_02355</name>
</gene>
<dbReference type="Proteomes" id="UP000593812">
    <property type="component" value="Chromosome"/>
</dbReference>
<reference evidence="1 2" key="1">
    <citation type="submission" date="2020-02" db="EMBL/GenBank/DDBJ databases">
        <title>Tigecycline-resistant Acinetobacter species from pigs and migratory birds.</title>
        <authorList>
            <person name="Chen C."/>
            <person name="Sun J."/>
            <person name="Liao X.-P."/>
            <person name="Liu Y.-H."/>
        </authorList>
    </citation>
    <scope>NUCLEOTIDE SEQUENCE [LARGE SCALE GENOMIC DNA]</scope>
    <source>
        <strain evidence="1 2">C15_T</strain>
    </source>
</reference>
<proteinExistence type="predicted"/>